<evidence type="ECO:0000259" key="4">
    <source>
        <dbReference type="Pfam" id="PF00892"/>
    </source>
</evidence>
<name>A0A2H1K3K0_9MICO</name>
<dbReference type="InterPro" id="IPR000620">
    <property type="entry name" value="EamA_dom"/>
</dbReference>
<gene>
    <name evidence="5" type="ORF">BANT10_02654</name>
</gene>
<feature type="transmembrane region" description="Helical" evidence="3">
    <location>
        <begin position="181"/>
        <end position="198"/>
    </location>
</feature>
<keyword evidence="3" id="KW-1133">Transmembrane helix</keyword>
<feature type="transmembrane region" description="Helical" evidence="3">
    <location>
        <begin position="38"/>
        <end position="57"/>
    </location>
</feature>
<evidence type="ECO:0000256" key="2">
    <source>
        <dbReference type="SAM" id="MobiDB-lite"/>
    </source>
</evidence>
<dbReference type="EMBL" id="FXZE01000013">
    <property type="protein sequence ID" value="SMX94387.1"/>
    <property type="molecule type" value="Genomic_DNA"/>
</dbReference>
<feature type="region of interest" description="Disordered" evidence="2">
    <location>
        <begin position="1"/>
        <end position="30"/>
    </location>
</feature>
<dbReference type="InterPro" id="IPR037185">
    <property type="entry name" value="EmrE-like"/>
</dbReference>
<feature type="transmembrane region" description="Helical" evidence="3">
    <location>
        <begin position="149"/>
        <end position="169"/>
    </location>
</feature>
<feature type="transmembrane region" description="Helical" evidence="3">
    <location>
        <begin position="300"/>
        <end position="322"/>
    </location>
</feature>
<proteinExistence type="inferred from homology"/>
<feature type="compositionally biased region" description="Polar residues" evidence="2">
    <location>
        <begin position="18"/>
        <end position="30"/>
    </location>
</feature>
<evidence type="ECO:0000313" key="6">
    <source>
        <dbReference type="Proteomes" id="UP000234342"/>
    </source>
</evidence>
<keyword evidence="3" id="KW-0472">Membrane</keyword>
<feature type="transmembrane region" description="Helical" evidence="3">
    <location>
        <begin position="274"/>
        <end position="294"/>
    </location>
</feature>
<evidence type="ECO:0000256" key="3">
    <source>
        <dbReference type="SAM" id="Phobius"/>
    </source>
</evidence>
<dbReference type="RefSeq" id="WP_101620571.1">
    <property type="nucleotide sequence ID" value="NZ_FXZE01000013.1"/>
</dbReference>
<feature type="transmembrane region" description="Helical" evidence="3">
    <location>
        <begin position="63"/>
        <end position="82"/>
    </location>
</feature>
<feature type="domain" description="EamA" evidence="4">
    <location>
        <begin position="38"/>
        <end position="165"/>
    </location>
</feature>
<dbReference type="Pfam" id="PF00892">
    <property type="entry name" value="EamA"/>
    <property type="match status" value="2"/>
</dbReference>
<organism evidence="5 6">
    <name type="scientific">Brevibacterium antiquum</name>
    <dbReference type="NCBI Taxonomy" id="234835"/>
    <lineage>
        <taxon>Bacteria</taxon>
        <taxon>Bacillati</taxon>
        <taxon>Actinomycetota</taxon>
        <taxon>Actinomycetes</taxon>
        <taxon>Micrococcales</taxon>
        <taxon>Brevibacteriaceae</taxon>
        <taxon>Brevibacterium</taxon>
    </lineage>
</organism>
<evidence type="ECO:0000313" key="5">
    <source>
        <dbReference type="EMBL" id="SMX94387.1"/>
    </source>
</evidence>
<comment type="similarity">
    <text evidence="1">Belongs to the EamA transporter family.</text>
</comment>
<dbReference type="AlphaFoldDB" id="A0A2H1K3K0"/>
<dbReference type="SUPFAM" id="SSF103481">
    <property type="entry name" value="Multidrug resistance efflux transporter EmrE"/>
    <property type="match status" value="2"/>
</dbReference>
<dbReference type="PANTHER" id="PTHR22911:SF102">
    <property type="entry name" value="MEMBRANE PROTEIN"/>
    <property type="match status" value="1"/>
</dbReference>
<dbReference type="Proteomes" id="UP000234342">
    <property type="component" value="Unassembled WGS sequence"/>
</dbReference>
<protein>
    <submittedName>
        <fullName evidence="5">EamA-like transporter family protein</fullName>
    </submittedName>
</protein>
<feature type="transmembrane region" description="Helical" evidence="3">
    <location>
        <begin position="119"/>
        <end position="142"/>
    </location>
</feature>
<feature type="transmembrane region" description="Helical" evidence="3">
    <location>
        <begin position="210"/>
        <end position="232"/>
    </location>
</feature>
<feature type="transmembrane region" description="Helical" evidence="3">
    <location>
        <begin position="244"/>
        <end position="262"/>
    </location>
</feature>
<dbReference type="PANTHER" id="PTHR22911">
    <property type="entry name" value="ACYL-MALONYL CONDENSING ENZYME-RELATED"/>
    <property type="match status" value="1"/>
</dbReference>
<keyword evidence="6" id="KW-1185">Reference proteome</keyword>
<sequence length="326" mass="33092">MTPNSAAAHDGGPFADPSVSSRSPTASDPLSPTGLPTLGIIVSALLLGSAGLFVILAEASAPTAAFLRCWIAVIVLAPLAILELRHHGLLPSKALVVAAVSGAALGIDYVLWAQSVLDAGVGVSTVLISVQVIVFPALVWVFGGSRPGWLFIACIPVMIIGMLLTGGVFGADAGAANPGRGAVFGVLSGILYGVYIFGIHHCRKAAPNFVVAPVAVGTVAAGVMTAIAGVALGGLDFDLGWDGWAWMVALAVFGQALSWVLLSISSPLVTVPRTAALMLLQPLSAVVLGALIAGERLQPAQWIGAGLVVAIVWVVGGGPEALRRRR</sequence>
<keyword evidence="3" id="KW-0812">Transmembrane</keyword>
<accession>A0A2H1K3K0</accession>
<reference evidence="6" key="1">
    <citation type="submission" date="2017-03" db="EMBL/GenBank/DDBJ databases">
        <authorList>
            <person name="Monnet C."/>
        </authorList>
    </citation>
    <scope>NUCLEOTIDE SEQUENCE [LARGE SCALE GENOMIC DNA]</scope>
    <source>
        <strain evidence="6">P10</strain>
    </source>
</reference>
<feature type="domain" description="EamA" evidence="4">
    <location>
        <begin position="180"/>
        <end position="315"/>
    </location>
</feature>
<dbReference type="GO" id="GO:0016020">
    <property type="term" value="C:membrane"/>
    <property type="evidence" value="ECO:0007669"/>
    <property type="project" value="InterPro"/>
</dbReference>
<evidence type="ECO:0000256" key="1">
    <source>
        <dbReference type="ARBA" id="ARBA00007362"/>
    </source>
</evidence>